<dbReference type="InterPro" id="IPR001647">
    <property type="entry name" value="HTH_TetR"/>
</dbReference>
<name>A0AAC9EVQ4_9ENTR</name>
<dbReference type="InterPro" id="IPR009057">
    <property type="entry name" value="Homeodomain-like_sf"/>
</dbReference>
<accession>A0AAC9EVQ4</accession>
<dbReference type="PROSITE" id="PS50977">
    <property type="entry name" value="HTH_TETR_2"/>
    <property type="match status" value="1"/>
</dbReference>
<evidence type="ECO:0000256" key="1">
    <source>
        <dbReference type="ARBA" id="ARBA00023125"/>
    </source>
</evidence>
<dbReference type="PANTHER" id="PTHR43479">
    <property type="entry name" value="ACREF/ENVCD OPERON REPRESSOR-RELATED"/>
    <property type="match status" value="1"/>
</dbReference>
<evidence type="ECO:0000313" key="5">
    <source>
        <dbReference type="EMBL" id="STC97581.1"/>
    </source>
</evidence>
<evidence type="ECO:0000256" key="2">
    <source>
        <dbReference type="PROSITE-ProRule" id="PRU00335"/>
    </source>
</evidence>
<dbReference type="GO" id="GO:0003677">
    <property type="term" value="F:DNA binding"/>
    <property type="evidence" value="ECO:0007669"/>
    <property type="project" value="UniProtKB-UniRule"/>
</dbReference>
<dbReference type="Gene3D" id="1.10.357.10">
    <property type="entry name" value="Tetracycline Repressor, domain 2"/>
    <property type="match status" value="1"/>
</dbReference>
<dbReference type="Pfam" id="PF17754">
    <property type="entry name" value="TetR_C_14"/>
    <property type="match status" value="1"/>
</dbReference>
<dbReference type="PROSITE" id="PS01081">
    <property type="entry name" value="HTH_TETR_1"/>
    <property type="match status" value="1"/>
</dbReference>
<dbReference type="SUPFAM" id="SSF46689">
    <property type="entry name" value="Homeodomain-like"/>
    <property type="match status" value="1"/>
</dbReference>
<feature type="DNA-binding region" description="H-T-H motif" evidence="2">
    <location>
        <begin position="37"/>
        <end position="56"/>
    </location>
</feature>
<keyword evidence="7" id="KW-1185">Reference proteome</keyword>
<dbReference type="InterPro" id="IPR050624">
    <property type="entry name" value="HTH-type_Tx_Regulator"/>
</dbReference>
<proteinExistence type="predicted"/>
<gene>
    <name evidence="4" type="ORF">AFK65_01140</name>
    <name evidence="5" type="ORF">NCTC9529_00230</name>
</gene>
<dbReference type="PANTHER" id="PTHR43479:SF12">
    <property type="entry name" value="TRANSCRIPTIONAL REGULATORY PROTEIN"/>
    <property type="match status" value="1"/>
</dbReference>
<protein>
    <submittedName>
        <fullName evidence="5">Mycofactocin system transcriptional regulator</fullName>
    </submittedName>
    <submittedName>
        <fullName evidence="4">TetR family transcriptional regulator</fullName>
    </submittedName>
</protein>
<reference evidence="6" key="2">
    <citation type="submission" date="2015-09" db="EMBL/GenBank/DDBJ databases">
        <title>Cronobacter genome sequencing and assembly.</title>
        <authorList>
            <person name="Descombes P."/>
            <person name="Baert L."/>
            <person name="Ngom-Bru C."/>
            <person name="Barretto C."/>
        </authorList>
    </citation>
    <scope>NUCLEOTIDE SEQUENCE [LARGE SCALE GENOMIC DNA]</scope>
    <source>
        <strain evidence="6">NCTC 9529</strain>
    </source>
</reference>
<dbReference type="AlphaFoldDB" id="A0AAC9EVQ4"/>
<evidence type="ECO:0000313" key="6">
    <source>
        <dbReference type="Proteomes" id="UP000061974"/>
    </source>
</evidence>
<dbReference type="EMBL" id="CP012257">
    <property type="protein sequence ID" value="ALB53346.1"/>
    <property type="molecule type" value="Genomic_DNA"/>
</dbReference>
<organism evidence="4 6">
    <name type="scientific">Cronobacter universalis NCTC 9529</name>
    <dbReference type="NCBI Taxonomy" id="1074000"/>
    <lineage>
        <taxon>Bacteria</taxon>
        <taxon>Pseudomonadati</taxon>
        <taxon>Pseudomonadota</taxon>
        <taxon>Gammaproteobacteria</taxon>
        <taxon>Enterobacterales</taxon>
        <taxon>Enterobacteriaceae</taxon>
        <taxon>Cronobacter</taxon>
    </lineage>
</organism>
<reference evidence="5 7" key="4">
    <citation type="submission" date="2018-06" db="EMBL/GenBank/DDBJ databases">
        <authorList>
            <consortium name="Pathogen Informatics"/>
            <person name="Doyle S."/>
        </authorList>
    </citation>
    <scope>NUCLEOTIDE SEQUENCE [LARGE SCALE GENOMIC DNA]</scope>
    <source>
        <strain evidence="7">NCTC 9529</strain>
        <strain evidence="5">NCTC9529</strain>
    </source>
</reference>
<evidence type="ECO:0000313" key="7">
    <source>
        <dbReference type="Proteomes" id="UP000254849"/>
    </source>
</evidence>
<reference evidence="6" key="1">
    <citation type="submission" date="2015-07" db="EMBL/GenBank/DDBJ databases">
        <authorList>
            <person name="Moine D."/>
            <person name="Kassam M."/>
        </authorList>
    </citation>
    <scope>NUCLEOTIDE SEQUENCE [LARGE SCALE GENOMIC DNA]</scope>
    <source>
        <strain evidence="6">NCTC 9529</strain>
    </source>
</reference>
<dbReference type="EMBL" id="UFYH01000001">
    <property type="protein sequence ID" value="STC97581.1"/>
    <property type="molecule type" value="Genomic_DNA"/>
</dbReference>
<reference evidence="4 6" key="3">
    <citation type="journal article" date="2016" name="Genome Announc.">
        <title>Fully Closed Genome Sequences of Five Type Strains of the Genus Cronobacter and One Cronobacter sakazakii Strain.</title>
        <authorList>
            <person name="Moine D."/>
            <person name="Kassam M."/>
            <person name="Baert L."/>
            <person name="Tang Y."/>
            <person name="Barretto C."/>
            <person name="Ngom Bru C."/>
            <person name="Klijn A."/>
            <person name="Descombes P."/>
        </authorList>
    </citation>
    <scope>NUCLEOTIDE SEQUENCE [LARGE SCALE GENOMIC DNA]</scope>
    <source>
        <strain evidence="4 6">NCTC 9529</strain>
    </source>
</reference>
<dbReference type="Proteomes" id="UP000061974">
    <property type="component" value="Chromosome"/>
</dbReference>
<dbReference type="GeneID" id="92212669"/>
<feature type="domain" description="HTH tetR-type" evidence="3">
    <location>
        <begin position="14"/>
        <end position="74"/>
    </location>
</feature>
<dbReference type="Pfam" id="PF00440">
    <property type="entry name" value="TetR_N"/>
    <property type="match status" value="1"/>
</dbReference>
<keyword evidence="1 2" id="KW-0238">DNA-binding</keyword>
<evidence type="ECO:0000313" key="4">
    <source>
        <dbReference type="EMBL" id="ALB53346.1"/>
    </source>
</evidence>
<dbReference type="InterPro" id="IPR023772">
    <property type="entry name" value="DNA-bd_HTH_TetR-type_CS"/>
</dbReference>
<sequence length="196" mass="22253">MTQKNPGLRERHKESTRRELSNLGLALFLKQGFTHTTIEQIVDPLGIARRTFFRYFKTKEDLVFAWHEEKTVQLADELRGRPAEERPLDAVCETLGTVLKLYDANPDMAFALVRLLKEAPPLLAKECEKRMEREVVLAAVLVERYGERGLSLLEARIIVGAATSAWTAALDEWYADGGQANLRPIMARAFSLVREL</sequence>
<dbReference type="Proteomes" id="UP000254849">
    <property type="component" value="Unassembled WGS sequence"/>
</dbReference>
<evidence type="ECO:0000259" key="3">
    <source>
        <dbReference type="PROSITE" id="PS50977"/>
    </source>
</evidence>
<dbReference type="InterPro" id="IPR041347">
    <property type="entry name" value="MftR_C"/>
</dbReference>
<dbReference type="Gene3D" id="1.10.10.60">
    <property type="entry name" value="Homeodomain-like"/>
    <property type="match status" value="1"/>
</dbReference>
<dbReference type="KEGG" id="cui:AFK65_01140"/>
<dbReference type="RefSeq" id="WP_032805134.1">
    <property type="nucleotide sequence ID" value="NZ_AJKW01000017.1"/>
</dbReference>